<evidence type="ECO:0000313" key="2">
    <source>
        <dbReference type="EMBL" id="CAD8293871.1"/>
    </source>
</evidence>
<organism evidence="2">
    <name type="scientific">Pseudictyota dubia</name>
    <dbReference type="NCBI Taxonomy" id="2749911"/>
    <lineage>
        <taxon>Eukaryota</taxon>
        <taxon>Sar</taxon>
        <taxon>Stramenopiles</taxon>
        <taxon>Ochrophyta</taxon>
        <taxon>Bacillariophyta</taxon>
        <taxon>Mediophyceae</taxon>
        <taxon>Biddulphiophycidae</taxon>
        <taxon>Eupodiscales</taxon>
        <taxon>Odontellaceae</taxon>
        <taxon>Pseudictyota</taxon>
    </lineage>
</organism>
<dbReference type="PANTHER" id="PTHR36220:SF1">
    <property type="entry name" value="GAMMA TUBULIN COMPLEX COMPONENT C-TERMINAL DOMAIN-CONTAINING PROTEIN"/>
    <property type="match status" value="1"/>
</dbReference>
<name>A0A7R9YYB1_9STRA</name>
<dbReference type="InterPro" id="IPR015915">
    <property type="entry name" value="Kelch-typ_b-propeller"/>
</dbReference>
<proteinExistence type="predicted"/>
<sequence>MLAASAPRRDRIVPNPRGGISNVTGEENSTAEDVGCVQVFAFAEDSSTNASVTDWMQVGNEVLGDEAGDKLSAVSLSADGTSFATGSAVGGNGTGYVRVYGLVGDISSGKWLRMGGTLAGQESGQRFGSHLSLSRDARFIAVGSPFANSRGGAVRLFELGWIQVGEDLSRGSRLGEDFGYDISLATLGENSSIPRTRIAISAPTASSLTGEEETGAVFVYDVGLDHTFEKVGQTLYGAPGDVVRGYLSKDARRLAVGERYNDGTNGTQKNIGLVRVFELSTNATSERNWTGVGQMLYGDERNEQSGKAFRLNYDGSIIAIGAKMAEGKKGRVRVYEIQKSGDILERKWIPRGQDLIGENPGEGLGGMLDISDDGTVVVTSGSTTDKAGFIRVYKYRPAAGMWDKVGNDIYGEAAEDRFGGYTAISGDGRIVAGGSKRGFEDERGYIRVFEFDQDANEWEKIGGNIDGEEADANLRVVSLSEDGRRVGTSSGETQNHTGFVAVYDLVNGRWNRVGGKIFGQKPKTNFGHVHALSRDGSRLVATAPAHGQKSLGLEPTMLGLVRLYDLPPPFAN</sequence>
<accession>A0A7R9YYB1</accession>
<dbReference type="AlphaFoldDB" id="A0A7R9YYB1"/>
<dbReference type="PANTHER" id="PTHR36220">
    <property type="entry name" value="UNNAMED PRODUCT"/>
    <property type="match status" value="1"/>
</dbReference>
<evidence type="ECO:0000256" key="1">
    <source>
        <dbReference type="SAM" id="MobiDB-lite"/>
    </source>
</evidence>
<dbReference type="Gene3D" id="2.120.10.80">
    <property type="entry name" value="Kelch-type beta propeller"/>
    <property type="match status" value="1"/>
</dbReference>
<feature type="region of interest" description="Disordered" evidence="1">
    <location>
        <begin position="1"/>
        <end position="27"/>
    </location>
</feature>
<dbReference type="SUPFAM" id="SSF82171">
    <property type="entry name" value="DPP6 N-terminal domain-like"/>
    <property type="match status" value="1"/>
</dbReference>
<protein>
    <submittedName>
        <fullName evidence="2">Uncharacterized protein</fullName>
    </submittedName>
</protein>
<reference evidence="2" key="1">
    <citation type="submission" date="2021-01" db="EMBL/GenBank/DDBJ databases">
        <authorList>
            <person name="Corre E."/>
            <person name="Pelletier E."/>
            <person name="Niang G."/>
            <person name="Scheremetjew M."/>
            <person name="Finn R."/>
            <person name="Kale V."/>
            <person name="Holt S."/>
            <person name="Cochrane G."/>
            <person name="Meng A."/>
            <person name="Brown T."/>
            <person name="Cohen L."/>
        </authorList>
    </citation>
    <scope>NUCLEOTIDE SEQUENCE</scope>
    <source>
        <strain evidence="2">CCMP147</strain>
    </source>
</reference>
<gene>
    <name evidence="2" type="ORF">TDUB1175_LOCUS1668</name>
</gene>
<dbReference type="EMBL" id="HBED01003533">
    <property type="protein sequence ID" value="CAD8293871.1"/>
    <property type="molecule type" value="Transcribed_RNA"/>
</dbReference>